<organism evidence="2 3">
    <name type="scientific">Polymorphum gilvum (strain LMG 25793 / CGMCC 1.9160 / SL003B-26A1)</name>
    <dbReference type="NCBI Taxonomy" id="991905"/>
    <lineage>
        <taxon>Bacteria</taxon>
        <taxon>Pseudomonadati</taxon>
        <taxon>Pseudomonadota</taxon>
        <taxon>Alphaproteobacteria</taxon>
        <taxon>Rhodobacterales</taxon>
        <taxon>Paracoccaceae</taxon>
        <taxon>Polymorphum</taxon>
    </lineage>
</organism>
<proteinExistence type="predicted"/>
<evidence type="ECO:0000313" key="3">
    <source>
        <dbReference type="Proteomes" id="UP000008130"/>
    </source>
</evidence>
<keyword evidence="1" id="KW-0175">Coiled coil</keyword>
<dbReference type="Proteomes" id="UP000008130">
    <property type="component" value="Chromosome"/>
</dbReference>
<name>F2J5K8_POLGS</name>
<sequence length="88" mass="9767">MVGEPDSDPLLRRLRTLVAACEARSGRVGDAHERLRLLLLRQDVKDLLAAMRIERDRLAAELSRLQAVTISAGAYARCGARLSGRRKD</sequence>
<feature type="coiled-coil region" evidence="1">
    <location>
        <begin position="41"/>
        <end position="68"/>
    </location>
</feature>
<accession>F2J5K8</accession>
<gene>
    <name evidence="2" type="ordered locus">SL003B_3958</name>
</gene>
<reference evidence="2 3" key="1">
    <citation type="journal article" date="2011" name="J. Bacteriol.">
        <title>Complete genome sequence of Polymorphum gilvum SL003B-26A1T, a crude oil-degrading bacterium from oil-polluted saline soil.</title>
        <authorList>
            <person name="Li S.G."/>
            <person name="Tang Y.Q."/>
            <person name="Nie Y."/>
            <person name="Cai M."/>
            <person name="Wu X.L."/>
        </authorList>
    </citation>
    <scope>NUCLEOTIDE SEQUENCE [LARGE SCALE GENOMIC DNA]</scope>
    <source>
        <strain evidence="3">LMG 25793 / CGMCC 1.9160 / SL003B-26A1</strain>
    </source>
</reference>
<dbReference type="HOGENOM" id="CLU_2466384_0_0_5"/>
<dbReference type="STRING" id="991905.SL003B_3958"/>
<protein>
    <submittedName>
        <fullName evidence="2">Uncharacterized protein</fullName>
    </submittedName>
</protein>
<dbReference type="EMBL" id="CP002568">
    <property type="protein sequence ID" value="ADZ72378.1"/>
    <property type="molecule type" value="Genomic_DNA"/>
</dbReference>
<dbReference type="AlphaFoldDB" id="F2J5K8"/>
<evidence type="ECO:0000313" key="2">
    <source>
        <dbReference type="EMBL" id="ADZ72378.1"/>
    </source>
</evidence>
<evidence type="ECO:0000256" key="1">
    <source>
        <dbReference type="SAM" id="Coils"/>
    </source>
</evidence>
<dbReference type="KEGG" id="pgv:SL003B_3958"/>
<dbReference type="RefSeq" id="WP_013654687.1">
    <property type="nucleotide sequence ID" value="NC_015259.1"/>
</dbReference>
<keyword evidence="3" id="KW-1185">Reference proteome</keyword>